<dbReference type="EMBL" id="JBIGHX010000008">
    <property type="protein sequence ID" value="MFG6464042.1"/>
    <property type="molecule type" value="Genomic_DNA"/>
</dbReference>
<protein>
    <submittedName>
        <fullName evidence="3">Cation efflux protein, CzcI family</fullName>
    </submittedName>
</protein>
<proteinExistence type="predicted"/>
<dbReference type="InterPro" id="IPR055013">
    <property type="entry name" value="CzcI"/>
</dbReference>
<dbReference type="Proteomes" id="UP001606302">
    <property type="component" value="Unassembled WGS sequence"/>
</dbReference>
<sequence length="117" mass="12572">MYRLVAMLLALLLPLQFAWGAAAVYCQHETGVQSAKHVGHHAHEHKADEGTEKPASAKLAVDNDCTACHATCSAMACEAPASMEALALTSRLDIPTFDAHASAPTRAPDRPQWRRLA</sequence>
<dbReference type="RefSeq" id="WP_394417791.1">
    <property type="nucleotide sequence ID" value="NZ_JBIGHX010000008.1"/>
</dbReference>
<keyword evidence="4" id="KW-1185">Reference proteome</keyword>
<evidence type="ECO:0000256" key="1">
    <source>
        <dbReference type="SAM" id="MobiDB-lite"/>
    </source>
</evidence>
<evidence type="ECO:0000313" key="3">
    <source>
        <dbReference type="EMBL" id="MFG6464042.1"/>
    </source>
</evidence>
<comment type="caution">
    <text evidence="3">The sequence shown here is derived from an EMBL/GenBank/DDBJ whole genome shotgun (WGS) entry which is preliminary data.</text>
</comment>
<keyword evidence="2" id="KW-0732">Signal</keyword>
<organism evidence="3 4">
    <name type="scientific">Pelomonas lactea</name>
    <dbReference type="NCBI Taxonomy" id="3299030"/>
    <lineage>
        <taxon>Bacteria</taxon>
        <taxon>Pseudomonadati</taxon>
        <taxon>Pseudomonadota</taxon>
        <taxon>Betaproteobacteria</taxon>
        <taxon>Burkholderiales</taxon>
        <taxon>Sphaerotilaceae</taxon>
        <taxon>Roseateles</taxon>
    </lineage>
</organism>
<dbReference type="NCBIfam" id="NF045614">
    <property type="entry name" value="efflu_CzcI_Cupr"/>
    <property type="match status" value="1"/>
</dbReference>
<reference evidence="3 4" key="1">
    <citation type="submission" date="2024-08" db="EMBL/GenBank/DDBJ databases">
        <authorList>
            <person name="Lu H."/>
        </authorList>
    </citation>
    <scope>NUCLEOTIDE SEQUENCE [LARGE SCALE GENOMIC DNA]</scope>
    <source>
        <strain evidence="3 4">DXS20W</strain>
    </source>
</reference>
<evidence type="ECO:0000256" key="2">
    <source>
        <dbReference type="SAM" id="SignalP"/>
    </source>
</evidence>
<name>A0ABW7GQD1_9BURK</name>
<feature type="region of interest" description="Disordered" evidence="1">
    <location>
        <begin position="36"/>
        <end position="55"/>
    </location>
</feature>
<feature type="signal peptide" evidence="2">
    <location>
        <begin position="1"/>
        <end position="23"/>
    </location>
</feature>
<evidence type="ECO:0000313" key="4">
    <source>
        <dbReference type="Proteomes" id="UP001606302"/>
    </source>
</evidence>
<accession>A0ABW7GQD1</accession>
<gene>
    <name evidence="3" type="primary">czcI</name>
    <name evidence="3" type="ORF">ACG04Q_20890</name>
</gene>
<feature type="chain" id="PRO_5046402098" evidence="2">
    <location>
        <begin position="24"/>
        <end position="117"/>
    </location>
</feature>